<name>A0ABN2DN78_9ACTN</name>
<accession>A0ABN2DN78</accession>
<feature type="region of interest" description="Disordered" evidence="1">
    <location>
        <begin position="155"/>
        <end position="186"/>
    </location>
</feature>
<dbReference type="EMBL" id="BAAAOS010000020">
    <property type="protein sequence ID" value="GAA1581316.1"/>
    <property type="molecule type" value="Genomic_DNA"/>
</dbReference>
<reference evidence="2 3" key="1">
    <citation type="journal article" date="2019" name="Int. J. Syst. Evol. Microbiol.">
        <title>The Global Catalogue of Microorganisms (GCM) 10K type strain sequencing project: providing services to taxonomists for standard genome sequencing and annotation.</title>
        <authorList>
            <consortium name="The Broad Institute Genomics Platform"/>
            <consortium name="The Broad Institute Genome Sequencing Center for Infectious Disease"/>
            <person name="Wu L."/>
            <person name="Ma J."/>
        </authorList>
    </citation>
    <scope>NUCLEOTIDE SEQUENCE [LARGE SCALE GENOMIC DNA]</scope>
    <source>
        <strain evidence="2 3">JCM 14969</strain>
    </source>
</reference>
<dbReference type="Proteomes" id="UP001500393">
    <property type="component" value="Unassembled WGS sequence"/>
</dbReference>
<proteinExistence type="predicted"/>
<evidence type="ECO:0000313" key="3">
    <source>
        <dbReference type="Proteomes" id="UP001500393"/>
    </source>
</evidence>
<evidence type="ECO:0000313" key="2">
    <source>
        <dbReference type="EMBL" id="GAA1581316.1"/>
    </source>
</evidence>
<evidence type="ECO:0000256" key="1">
    <source>
        <dbReference type="SAM" id="MobiDB-lite"/>
    </source>
</evidence>
<sequence length="186" mass="19812">MPAEKATYKFATTGSRTDTAYSARTDLIVTFSSAATEQPTAWPARTVRYQPAVDNRNRVKRTPQTVLPLVLDGTPGAALLAVKNVEVQVSGDDGVTWKPTAVVRSATGYTALFDTPGGPTVSLKSRIVDTAGNTTEQTVIGTSMRRLWRSTIGGGSRQYAGPAAGGSRLARSESWTRESSMCRGAR</sequence>
<protein>
    <submittedName>
        <fullName evidence="2">Uncharacterized protein</fullName>
    </submittedName>
</protein>
<comment type="caution">
    <text evidence="2">The sequence shown here is derived from an EMBL/GenBank/DDBJ whole genome shotgun (WGS) entry which is preliminary data.</text>
</comment>
<organism evidence="2 3">
    <name type="scientific">Kribbella sancticallisti</name>
    <dbReference type="NCBI Taxonomy" id="460087"/>
    <lineage>
        <taxon>Bacteria</taxon>
        <taxon>Bacillati</taxon>
        <taxon>Actinomycetota</taxon>
        <taxon>Actinomycetes</taxon>
        <taxon>Propionibacteriales</taxon>
        <taxon>Kribbellaceae</taxon>
        <taxon>Kribbella</taxon>
    </lineage>
</organism>
<keyword evidence="3" id="KW-1185">Reference proteome</keyword>
<gene>
    <name evidence="2" type="ORF">GCM10009789_38980</name>
</gene>